<protein>
    <recommendedName>
        <fullName evidence="3">MAE-28990/MAE-18760-like HEPN domain-containing protein</fullName>
    </recommendedName>
</protein>
<sequence length="255" mass="28787">MVAIMDSQSELPVPLGIYNLAAWELIMTLGPIPDYLREGIRKNFLAGLKGNRSLDTYELDLFQWFMKETEETWARMNSEEQKCIQGQIDSGVEVNDSGALVVEYYRKRMRASHVMHLASILEGAMKRECDRVTLVLAEQVLFKPSELKGDAWSARRAFLERHGKFCVPDNLWGPIRNLLAVRNALAHHGDDISTLMENEVQKLRKIPGVSVDNFELSIEVGFVDGACKAVRDVAEFLHAQINELIDRGISQKGIA</sequence>
<evidence type="ECO:0008006" key="3">
    <source>
        <dbReference type="Google" id="ProtNLM"/>
    </source>
</evidence>
<dbReference type="Proteomes" id="UP000243084">
    <property type="component" value="Unassembled WGS sequence"/>
</dbReference>
<dbReference type="AlphaFoldDB" id="A0A1I5Q1F0"/>
<reference evidence="2" key="1">
    <citation type="submission" date="2016-10" db="EMBL/GenBank/DDBJ databases">
        <authorList>
            <person name="Varghese N."/>
            <person name="Submissions S."/>
        </authorList>
    </citation>
    <scope>NUCLEOTIDE SEQUENCE [LARGE SCALE GENOMIC DNA]</scope>
    <source>
        <strain evidence="2">JCM 18195</strain>
    </source>
</reference>
<keyword evidence="2" id="KW-1185">Reference proteome</keyword>
<organism evidence="1 2">
    <name type="scientific">Geopseudomonas sagittaria</name>
    <dbReference type="NCBI Taxonomy" id="1135990"/>
    <lineage>
        <taxon>Bacteria</taxon>
        <taxon>Pseudomonadati</taxon>
        <taxon>Pseudomonadota</taxon>
        <taxon>Gammaproteobacteria</taxon>
        <taxon>Pseudomonadales</taxon>
        <taxon>Pseudomonadaceae</taxon>
        <taxon>Geopseudomonas</taxon>
    </lineage>
</organism>
<evidence type="ECO:0000313" key="2">
    <source>
        <dbReference type="Proteomes" id="UP000243084"/>
    </source>
</evidence>
<evidence type="ECO:0000313" key="1">
    <source>
        <dbReference type="EMBL" id="SFP39850.1"/>
    </source>
</evidence>
<dbReference type="EMBL" id="FOXM01000002">
    <property type="protein sequence ID" value="SFP39850.1"/>
    <property type="molecule type" value="Genomic_DNA"/>
</dbReference>
<accession>A0A1I5Q1F0</accession>
<name>A0A1I5Q1F0_9GAMM</name>
<dbReference type="OrthoDB" id="6064591at2"/>
<gene>
    <name evidence="1" type="ORF">SAMN05216229_102137</name>
</gene>
<proteinExistence type="predicted"/>
<dbReference type="RefSeq" id="WP_139231008.1">
    <property type="nucleotide sequence ID" value="NZ_FOXM01000002.1"/>
</dbReference>